<accession>A0A0A9F9L3</accession>
<name>A0A0A9F9L3_ARUDO</name>
<dbReference type="AlphaFoldDB" id="A0A0A9F9L3"/>
<protein>
    <submittedName>
        <fullName evidence="1">Uncharacterized protein</fullName>
    </submittedName>
</protein>
<reference evidence="1" key="2">
    <citation type="journal article" date="2015" name="Data Brief">
        <title>Shoot transcriptome of the giant reed, Arundo donax.</title>
        <authorList>
            <person name="Barrero R.A."/>
            <person name="Guerrero F.D."/>
            <person name="Moolhuijzen P."/>
            <person name="Goolsby J.A."/>
            <person name="Tidwell J."/>
            <person name="Bellgard S.E."/>
            <person name="Bellgard M.I."/>
        </authorList>
    </citation>
    <scope>NUCLEOTIDE SEQUENCE</scope>
    <source>
        <tissue evidence="1">Shoot tissue taken approximately 20 cm above the soil surface</tissue>
    </source>
</reference>
<sequence>MWCVYLFCFPVCTRCMLLLIV</sequence>
<proteinExistence type="predicted"/>
<evidence type="ECO:0000313" key="1">
    <source>
        <dbReference type="EMBL" id="JAE07904.1"/>
    </source>
</evidence>
<organism evidence="1">
    <name type="scientific">Arundo donax</name>
    <name type="common">Giant reed</name>
    <name type="synonym">Donax arundinaceus</name>
    <dbReference type="NCBI Taxonomy" id="35708"/>
    <lineage>
        <taxon>Eukaryota</taxon>
        <taxon>Viridiplantae</taxon>
        <taxon>Streptophyta</taxon>
        <taxon>Embryophyta</taxon>
        <taxon>Tracheophyta</taxon>
        <taxon>Spermatophyta</taxon>
        <taxon>Magnoliopsida</taxon>
        <taxon>Liliopsida</taxon>
        <taxon>Poales</taxon>
        <taxon>Poaceae</taxon>
        <taxon>PACMAD clade</taxon>
        <taxon>Arundinoideae</taxon>
        <taxon>Arundineae</taxon>
        <taxon>Arundo</taxon>
    </lineage>
</organism>
<dbReference type="EMBL" id="GBRH01189992">
    <property type="protein sequence ID" value="JAE07904.1"/>
    <property type="molecule type" value="Transcribed_RNA"/>
</dbReference>
<reference evidence="1" key="1">
    <citation type="submission" date="2014-09" db="EMBL/GenBank/DDBJ databases">
        <authorList>
            <person name="Magalhaes I.L.F."/>
            <person name="Oliveira U."/>
            <person name="Santos F.R."/>
            <person name="Vidigal T.H.D.A."/>
            <person name="Brescovit A.D."/>
            <person name="Santos A.J."/>
        </authorList>
    </citation>
    <scope>NUCLEOTIDE SEQUENCE</scope>
    <source>
        <tissue evidence="1">Shoot tissue taken approximately 20 cm above the soil surface</tissue>
    </source>
</reference>